<sequence length="1138" mass="122399">MNKNTRSKLKNCVSFFYKFAFFIALLLSLGNFARAQDDSQLFMTAVQPSMIEGDIYRFQIGYRNTGTTTWSAGQGYVLASPQNNWNAGPISIKPSEPIPPGGEFSTYVTVTAPPCCNTRLDWQMRKGRGGWFGSTAFWEKDNYSTGTFIQIVRRPRIPNRASFHSQDVPLHMVGGQTYTVSVTMKNTGTATWSETGQYQLGLRNPANPALWGINRVPVKGSVAPDQLHTFTFDITAPSAPGTHKLIWQMLQTGVEWFGSSSFILDIDVSPPEPNSASFVAQSLPINVVRGRQYKASVTMKNTGTQTWSEGAHYRLGSQNPQDNASWGLGRVQLTEPVAPGQTYTFNFPITAPNALGTYNFQWQMVQDGVEWFGSKSTSLAIEVSDPVPNDAQFVSQTVPENMVAGQAYIAAVTMLNTGTATWSEDAAYRLGSQAPQDNAHWGPSRVFISKPVQSGEQYTFSIPITAPLPSGTFSFQWQMVQDGVQWFGSPSDELKIPLLDPVPHSATYVSQSVPANMVAGQQYSASVTMKNTGTVAWTEVGGFSLGSLGSPENTWGASRVNLGNSVNPGEQYTFNFQITAPATPDAYDFQWQMVQGDGAWFGDKSDNRKIVVSAPAGSDSAIFVAQNIPARMIAGDTHQALVTMRNAGSTTWTSGNGYQLKAQNPSDNNTWGAGPIALNGTVPAGMDYTFSFPITAPDEPGSYNFQWRMAKGTQWFGATSTNAVVTVSESTGADDAAFVSQSLPVTTMTAGQSYTASVTMKNTGTSTWSAGDTYYLGAQNPQDPVNTTWTATGRVPLETDVVPGGEYSFSFQVTAPATPGTYNFQWKMLRGDTAWFGAQSTNIAVPVVAATITETITFFHNDVSGSPMLATDASGNLLWNESYLPYGERLNDIGDGGNALWFTGKPHDSDTGLSYMGARYYNPALGRFMGIDPVGFDADNLHSFNRYAYANNNPYKFVDPDGRSPLSIAQMNQVNGAIQGFHSCGGNEGCIASSLAVMIQVRNELRAAGVDPAERMPINANIGAAGVALGDWGPALSAVGAAGVESLKGGATTSPTLPAKQIAKGNGVTVEHNYKGGDHPPAHAHVVGGGKTVKIGPNGKPIAGERELSSTQQTVVDENKSKIRSSINKIGRWLKHNE</sequence>
<evidence type="ECO:0000256" key="2">
    <source>
        <dbReference type="SAM" id="SignalP"/>
    </source>
</evidence>
<feature type="domain" description="Nbr1 FW" evidence="3">
    <location>
        <begin position="402"/>
        <end position="489"/>
    </location>
</feature>
<dbReference type="PANTHER" id="PTHR32305">
    <property type="match status" value="1"/>
</dbReference>
<name>A0ABV4AZT8_9BURK</name>
<dbReference type="Pfam" id="PF25023">
    <property type="entry name" value="TEN_YD-shell"/>
    <property type="match status" value="1"/>
</dbReference>
<dbReference type="InterPro" id="IPR032350">
    <property type="entry name" value="Nbr1_FW"/>
</dbReference>
<dbReference type="Proteomes" id="UP001562178">
    <property type="component" value="Unassembled WGS sequence"/>
</dbReference>
<keyword evidence="2" id="KW-0732">Signal</keyword>
<dbReference type="RefSeq" id="WP_369459431.1">
    <property type="nucleotide sequence ID" value="NZ_JBGBDC010000002.1"/>
</dbReference>
<feature type="domain" description="Nbr1 FW" evidence="3">
    <location>
        <begin position="517"/>
        <end position="604"/>
    </location>
</feature>
<comment type="caution">
    <text evidence="5">The sequence shown here is derived from an EMBL/GenBank/DDBJ whole genome shotgun (WGS) entry which is preliminary data.</text>
</comment>
<feature type="domain" description="Nbr1 FW" evidence="3">
    <location>
        <begin position="290"/>
        <end position="375"/>
    </location>
</feature>
<evidence type="ECO:0000313" key="5">
    <source>
        <dbReference type="EMBL" id="MEY2250742.1"/>
    </source>
</evidence>
<feature type="signal peptide" evidence="2">
    <location>
        <begin position="1"/>
        <end position="35"/>
    </location>
</feature>
<proteinExistence type="predicted"/>
<reference evidence="5 6" key="1">
    <citation type="journal article" date="2016" name="Int. J. Syst. Evol. Microbiol.">
        <title>Description of Comamonas sediminis sp. nov., isolated from lagoon sediments.</title>
        <authorList>
            <person name="Subhash Y."/>
            <person name="Bang J.J."/>
            <person name="You T.H."/>
            <person name="Lee S.S."/>
        </authorList>
    </citation>
    <scope>NUCLEOTIDE SEQUENCE [LARGE SCALE GENOMIC DNA]</scope>
    <source>
        <strain evidence="5 6">JCM 31169</strain>
    </source>
</reference>
<dbReference type="InterPro" id="IPR013783">
    <property type="entry name" value="Ig-like_fold"/>
</dbReference>
<organism evidence="5 6">
    <name type="scientific">Comamonas sediminis</name>
    <dbReference type="NCBI Taxonomy" id="1783360"/>
    <lineage>
        <taxon>Bacteria</taxon>
        <taxon>Pseudomonadati</taxon>
        <taxon>Pseudomonadota</taxon>
        <taxon>Betaproteobacteria</taxon>
        <taxon>Burkholderiales</taxon>
        <taxon>Comamonadaceae</taxon>
        <taxon>Comamonas</taxon>
    </lineage>
</organism>
<dbReference type="Gene3D" id="2.60.40.10">
    <property type="entry name" value="Immunoglobulins"/>
    <property type="match status" value="6"/>
</dbReference>
<keyword evidence="1" id="KW-0677">Repeat</keyword>
<dbReference type="PANTHER" id="PTHR32305:SF15">
    <property type="entry name" value="PROTEIN RHSA-RELATED"/>
    <property type="match status" value="1"/>
</dbReference>
<feature type="chain" id="PRO_5047026564" evidence="2">
    <location>
        <begin position="36"/>
        <end position="1138"/>
    </location>
</feature>
<dbReference type="InterPro" id="IPR022385">
    <property type="entry name" value="Rhs_assc_core"/>
</dbReference>
<evidence type="ECO:0000259" key="4">
    <source>
        <dbReference type="Pfam" id="PF25023"/>
    </source>
</evidence>
<dbReference type="InterPro" id="IPR050708">
    <property type="entry name" value="T6SS_VgrG/RHS"/>
</dbReference>
<dbReference type="Pfam" id="PF16158">
    <property type="entry name" value="N_BRCA1_IG"/>
    <property type="match status" value="5"/>
</dbReference>
<keyword evidence="6" id="KW-1185">Reference proteome</keyword>
<feature type="domain" description="Teneurin-like YD-shell" evidence="4">
    <location>
        <begin position="858"/>
        <end position="954"/>
    </location>
</feature>
<dbReference type="EMBL" id="JBGBDC010000002">
    <property type="protein sequence ID" value="MEY2250742.1"/>
    <property type="molecule type" value="Genomic_DNA"/>
</dbReference>
<protein>
    <submittedName>
        <fullName evidence="5">NBR1-Ig-like domain-containing protein</fullName>
    </submittedName>
</protein>
<feature type="domain" description="Nbr1 FW" evidence="3">
    <location>
        <begin position="746"/>
        <end position="838"/>
    </location>
</feature>
<evidence type="ECO:0000256" key="1">
    <source>
        <dbReference type="ARBA" id="ARBA00022737"/>
    </source>
</evidence>
<dbReference type="Gene3D" id="2.180.10.10">
    <property type="entry name" value="RHS repeat-associated core"/>
    <property type="match status" value="1"/>
</dbReference>
<gene>
    <name evidence="5" type="ORF">AB7A72_07000</name>
</gene>
<feature type="domain" description="Nbr1 FW" evidence="3">
    <location>
        <begin position="634"/>
        <end position="718"/>
    </location>
</feature>
<evidence type="ECO:0000313" key="6">
    <source>
        <dbReference type="Proteomes" id="UP001562178"/>
    </source>
</evidence>
<dbReference type="NCBIfam" id="TIGR03696">
    <property type="entry name" value="Rhs_assc_core"/>
    <property type="match status" value="1"/>
</dbReference>
<accession>A0ABV4AZT8</accession>
<evidence type="ECO:0000259" key="3">
    <source>
        <dbReference type="Pfam" id="PF16158"/>
    </source>
</evidence>
<dbReference type="InterPro" id="IPR056823">
    <property type="entry name" value="TEN-like_YD-shell"/>
</dbReference>